<keyword evidence="3" id="KW-1185">Reference proteome</keyword>
<accession>A0A3P7J4B1</accession>
<evidence type="ECO:0000313" key="3">
    <source>
        <dbReference type="Proteomes" id="UP000270094"/>
    </source>
</evidence>
<name>A0A3P7J4B1_STRVU</name>
<reference evidence="2 3" key="1">
    <citation type="submission" date="2018-11" db="EMBL/GenBank/DDBJ databases">
        <authorList>
            <consortium name="Pathogen Informatics"/>
        </authorList>
    </citation>
    <scope>NUCLEOTIDE SEQUENCE [LARGE SCALE GENOMIC DNA]</scope>
</reference>
<evidence type="ECO:0000256" key="1">
    <source>
        <dbReference type="SAM" id="MobiDB-lite"/>
    </source>
</evidence>
<feature type="region of interest" description="Disordered" evidence="1">
    <location>
        <begin position="26"/>
        <end position="49"/>
    </location>
</feature>
<dbReference type="EMBL" id="UYYB01026800">
    <property type="protein sequence ID" value="VDM72704.1"/>
    <property type="molecule type" value="Genomic_DNA"/>
</dbReference>
<proteinExistence type="predicted"/>
<organism evidence="2 3">
    <name type="scientific">Strongylus vulgaris</name>
    <name type="common">Blood worm</name>
    <dbReference type="NCBI Taxonomy" id="40348"/>
    <lineage>
        <taxon>Eukaryota</taxon>
        <taxon>Metazoa</taxon>
        <taxon>Ecdysozoa</taxon>
        <taxon>Nematoda</taxon>
        <taxon>Chromadorea</taxon>
        <taxon>Rhabditida</taxon>
        <taxon>Rhabditina</taxon>
        <taxon>Rhabditomorpha</taxon>
        <taxon>Strongyloidea</taxon>
        <taxon>Strongylidae</taxon>
        <taxon>Strongylus</taxon>
    </lineage>
</organism>
<dbReference type="AlphaFoldDB" id="A0A3P7J4B1"/>
<protein>
    <submittedName>
        <fullName evidence="2">Uncharacterized protein</fullName>
    </submittedName>
</protein>
<sequence length="49" mass="5175">MVKWSIIEYCGLTEKSSCGYCKNAGHKASLGTGNGVDDTDEGDSVSFGR</sequence>
<dbReference type="Proteomes" id="UP000270094">
    <property type="component" value="Unassembled WGS sequence"/>
</dbReference>
<dbReference type="OrthoDB" id="74183at2759"/>
<gene>
    <name evidence="2" type="ORF">SVUK_LOCUS7702</name>
</gene>
<evidence type="ECO:0000313" key="2">
    <source>
        <dbReference type="EMBL" id="VDM72704.1"/>
    </source>
</evidence>